<reference evidence="5" key="2">
    <citation type="submission" date="2025-08" db="UniProtKB">
        <authorList>
            <consortium name="Ensembl"/>
        </authorList>
    </citation>
    <scope>IDENTIFICATION</scope>
    <source>
        <strain evidence="5">Glennie</strain>
    </source>
</reference>
<dbReference type="Pfam" id="PF01099">
    <property type="entry name" value="Uteroglobin"/>
    <property type="match status" value="1"/>
</dbReference>
<dbReference type="PANTHER" id="PTHR10136:SF8">
    <property type="entry name" value="SECRETOGLOBIN FAMILY 1C MEMBER 1-RELATED"/>
    <property type="match status" value="1"/>
</dbReference>
<accession>F7BLD6</accession>
<keyword evidence="4" id="KW-0732">Signal</keyword>
<dbReference type="FunCoup" id="F7BLD6">
    <property type="interactions" value="1"/>
</dbReference>
<evidence type="ECO:0000256" key="3">
    <source>
        <dbReference type="ARBA" id="ARBA00022525"/>
    </source>
</evidence>
<gene>
    <name evidence="5" type="primary">SCGB1C1</name>
</gene>
<dbReference type="AlphaFoldDB" id="F7BLD6"/>
<sequence>MKLSVAFLCFSLIICCYSGAASGNEFFLDFLQTLLVGSLKELYEGPLSHFKINAAAKRAMAELKSCIDHLEPQNKAELVKLLVLVLEEQDAKS</sequence>
<dbReference type="RefSeq" id="XP_028917630.1">
    <property type="nucleotide sequence ID" value="XM_029061797.1"/>
</dbReference>
<comment type="subcellular location">
    <subcellularLocation>
        <location evidence="1">Secreted</location>
    </subcellularLocation>
</comment>
<dbReference type="Gene3D" id="1.10.210.10">
    <property type="entry name" value="Secretoglobin"/>
    <property type="match status" value="1"/>
</dbReference>
<dbReference type="GeneTree" id="ENSGT00940000155073"/>
<dbReference type="PROSITE" id="PS51311">
    <property type="entry name" value="SCGB"/>
    <property type="match status" value="1"/>
</dbReference>
<dbReference type="STRING" id="9258.ENSOANP00000025885"/>
<dbReference type="HOGENOM" id="CLU_184622_0_0_1"/>
<proteinExistence type="inferred from homology"/>
<dbReference type="eggNOG" id="ENOG502SDMQ">
    <property type="taxonomic scope" value="Eukaryota"/>
</dbReference>
<dbReference type="InParanoid" id="F7BLD6"/>
<protein>
    <submittedName>
        <fullName evidence="5">Secretoglobin family 1C member 1</fullName>
    </submittedName>
</protein>
<reference evidence="5 6" key="1">
    <citation type="journal article" date="2008" name="Nature">
        <title>Genome analysis of the platypus reveals unique signatures of evolution.</title>
        <authorList>
            <person name="Warren W.C."/>
            <person name="Hillier L.W."/>
            <person name="Marshall Graves J.A."/>
            <person name="Birney E."/>
            <person name="Ponting C.P."/>
            <person name="Grutzner F."/>
            <person name="Belov K."/>
            <person name="Miller W."/>
            <person name="Clarke L."/>
            <person name="Chinwalla A.T."/>
            <person name="Yang S.P."/>
            <person name="Heger A."/>
            <person name="Locke D.P."/>
            <person name="Miethke P."/>
            <person name="Waters P.D."/>
            <person name="Veyrunes F."/>
            <person name="Fulton L."/>
            <person name="Fulton B."/>
            <person name="Graves T."/>
            <person name="Wallis J."/>
            <person name="Puente X.S."/>
            <person name="Lopez-Otin C."/>
            <person name="Ordonez G.R."/>
            <person name="Eichler E.E."/>
            <person name="Chen L."/>
            <person name="Cheng Z."/>
            <person name="Deakin J.E."/>
            <person name="Alsop A."/>
            <person name="Thompson K."/>
            <person name="Kirby P."/>
            <person name="Papenfuss A.T."/>
            <person name="Wakefield M.J."/>
            <person name="Olender T."/>
            <person name="Lancet D."/>
            <person name="Huttley G.A."/>
            <person name="Smit A.F."/>
            <person name="Pask A."/>
            <person name="Temple-Smith P."/>
            <person name="Batzer M.A."/>
            <person name="Walker J.A."/>
            <person name="Konkel M.K."/>
            <person name="Harris R.S."/>
            <person name="Whittington C.M."/>
            <person name="Wong E.S."/>
            <person name="Gemmell N.J."/>
            <person name="Buschiazzo E."/>
            <person name="Vargas Jentzsch I.M."/>
            <person name="Merkel A."/>
            <person name="Schmitz J."/>
            <person name="Zemann A."/>
            <person name="Churakov G."/>
            <person name="Kriegs J.O."/>
            <person name="Brosius J."/>
            <person name="Murchison E.P."/>
            <person name="Sachidanandam R."/>
            <person name="Smith C."/>
            <person name="Hannon G.J."/>
            <person name="Tsend-Ayush E."/>
            <person name="McMillan D."/>
            <person name="Attenborough R."/>
            <person name="Rens W."/>
            <person name="Ferguson-Smith M."/>
            <person name="Lefevre C.M."/>
            <person name="Sharp J.A."/>
            <person name="Nicholas K.R."/>
            <person name="Ray D.A."/>
            <person name="Kube M."/>
            <person name="Reinhardt R."/>
            <person name="Pringle T.H."/>
            <person name="Taylor J."/>
            <person name="Jones R.C."/>
            <person name="Nixon B."/>
            <person name="Dacheux J.L."/>
            <person name="Niwa H."/>
            <person name="Sekita Y."/>
            <person name="Huang X."/>
            <person name="Stark A."/>
            <person name="Kheradpour P."/>
            <person name="Kellis M."/>
            <person name="Flicek P."/>
            <person name="Chen Y."/>
            <person name="Webber C."/>
            <person name="Hardison R."/>
            <person name="Nelson J."/>
            <person name="Hallsworth-Pepin K."/>
            <person name="Delehaunty K."/>
            <person name="Markovic C."/>
            <person name="Minx P."/>
            <person name="Feng Y."/>
            <person name="Kremitzki C."/>
            <person name="Mitreva M."/>
            <person name="Glasscock J."/>
            <person name="Wylie T."/>
            <person name="Wohldmann P."/>
            <person name="Thiru P."/>
            <person name="Nhan M.N."/>
            <person name="Pohl C.S."/>
            <person name="Smith S.M."/>
            <person name="Hou S."/>
            <person name="Nefedov M."/>
            <person name="de Jong P.J."/>
            <person name="Renfree M.B."/>
            <person name="Mardis E.R."/>
            <person name="Wilson R.K."/>
        </authorList>
    </citation>
    <scope>NUCLEOTIDE SEQUENCE [LARGE SCALE GENOMIC DNA]</scope>
    <source>
        <strain evidence="5 6">Glennie</strain>
    </source>
</reference>
<organism evidence="5 6">
    <name type="scientific">Ornithorhynchus anatinus</name>
    <name type="common">Duckbill platypus</name>
    <dbReference type="NCBI Taxonomy" id="9258"/>
    <lineage>
        <taxon>Eukaryota</taxon>
        <taxon>Metazoa</taxon>
        <taxon>Chordata</taxon>
        <taxon>Craniata</taxon>
        <taxon>Vertebrata</taxon>
        <taxon>Euteleostomi</taxon>
        <taxon>Mammalia</taxon>
        <taxon>Monotremata</taxon>
        <taxon>Ornithorhynchidae</taxon>
        <taxon>Ornithorhynchus</taxon>
    </lineage>
</organism>
<evidence type="ECO:0000256" key="4">
    <source>
        <dbReference type="SAM" id="SignalP"/>
    </source>
</evidence>
<dbReference type="OrthoDB" id="9069344at2759"/>
<evidence type="ECO:0000313" key="6">
    <source>
        <dbReference type="Proteomes" id="UP000002279"/>
    </source>
</evidence>
<feature type="chain" id="PRO_5027558902" evidence="4">
    <location>
        <begin position="24"/>
        <end position="93"/>
    </location>
</feature>
<dbReference type="CTD" id="147199"/>
<keyword evidence="3" id="KW-0964">Secreted</keyword>
<evidence type="ECO:0000313" key="5">
    <source>
        <dbReference type="Ensembl" id="ENSOANP00000025885.2"/>
    </source>
</evidence>
<comment type="similarity">
    <text evidence="2">Belongs to the secretoglobin family.</text>
</comment>
<dbReference type="OMA" id="CICGLAT"/>
<dbReference type="Ensembl" id="ENSOANT00000029689.2">
    <property type="protein sequence ID" value="ENSOANP00000025885.2"/>
    <property type="gene ID" value="ENSOANG00000049321.1"/>
</dbReference>
<dbReference type="KEGG" id="oaa:100088136"/>
<dbReference type="InterPro" id="IPR035960">
    <property type="entry name" value="Secretoglobin_sf"/>
</dbReference>
<dbReference type="PANTHER" id="PTHR10136">
    <property type="entry name" value="SECRETOGLOBIN FAMILY 1 MEMBER"/>
    <property type="match status" value="1"/>
</dbReference>
<feature type="signal peptide" evidence="4">
    <location>
        <begin position="1"/>
        <end position="23"/>
    </location>
</feature>
<name>F7BLD6_ORNAN</name>
<dbReference type="InterPro" id="IPR016126">
    <property type="entry name" value="Secretoglobin"/>
</dbReference>
<dbReference type="InterPro" id="IPR043215">
    <property type="entry name" value="Secretoglobin_1C-like"/>
</dbReference>
<dbReference type="GO" id="GO:0005576">
    <property type="term" value="C:extracellular region"/>
    <property type="evidence" value="ECO:0007669"/>
    <property type="project" value="UniProtKB-SubCell"/>
</dbReference>
<evidence type="ECO:0000256" key="1">
    <source>
        <dbReference type="ARBA" id="ARBA00004613"/>
    </source>
</evidence>
<reference evidence="5" key="3">
    <citation type="submission" date="2025-09" db="UniProtKB">
        <authorList>
            <consortium name="Ensembl"/>
        </authorList>
    </citation>
    <scope>IDENTIFICATION</scope>
    <source>
        <strain evidence="5">Glennie</strain>
    </source>
</reference>
<dbReference type="Bgee" id="ENSOANG00000049321">
    <property type="expression patterns" value="Expressed in cerebellum and 1 other cell type or tissue"/>
</dbReference>
<evidence type="ECO:0000256" key="2">
    <source>
        <dbReference type="ARBA" id="ARBA00008650"/>
    </source>
</evidence>
<keyword evidence="6" id="KW-1185">Reference proteome</keyword>
<dbReference type="GeneID" id="100088136"/>
<dbReference type="Proteomes" id="UP000002279">
    <property type="component" value="Chromosome 3"/>
</dbReference>
<dbReference type="SUPFAM" id="SSF48201">
    <property type="entry name" value="Uteroglobin-like"/>
    <property type="match status" value="1"/>
</dbReference>